<feature type="region of interest" description="Disordered" evidence="6">
    <location>
        <begin position="1"/>
        <end position="41"/>
    </location>
</feature>
<evidence type="ECO:0000313" key="9">
    <source>
        <dbReference type="Proteomes" id="UP001291309"/>
    </source>
</evidence>
<protein>
    <recommendedName>
        <fullName evidence="1">non-specific serine/threonine protein kinase</fullName>
        <ecNumber evidence="1">2.7.11.1</ecNumber>
    </recommendedName>
</protein>
<organism evidence="8 9">
    <name type="scientific">Hyalangium rubrum</name>
    <dbReference type="NCBI Taxonomy" id="3103134"/>
    <lineage>
        <taxon>Bacteria</taxon>
        <taxon>Pseudomonadati</taxon>
        <taxon>Myxococcota</taxon>
        <taxon>Myxococcia</taxon>
        <taxon>Myxococcales</taxon>
        <taxon>Cystobacterineae</taxon>
        <taxon>Archangiaceae</taxon>
        <taxon>Hyalangium</taxon>
    </lineage>
</organism>
<gene>
    <name evidence="8" type="ORF">SYV04_25800</name>
</gene>
<feature type="domain" description="Protein kinase" evidence="7">
    <location>
        <begin position="71"/>
        <end position="370"/>
    </location>
</feature>
<dbReference type="InterPro" id="IPR000719">
    <property type="entry name" value="Prot_kinase_dom"/>
</dbReference>
<dbReference type="Gene3D" id="3.30.200.20">
    <property type="entry name" value="Phosphorylase Kinase, domain 1"/>
    <property type="match status" value="1"/>
</dbReference>
<dbReference type="PROSITE" id="PS50011">
    <property type="entry name" value="PROTEIN_KINASE_DOM"/>
    <property type="match status" value="1"/>
</dbReference>
<dbReference type="CDD" id="cd14014">
    <property type="entry name" value="STKc_PknB_like"/>
    <property type="match status" value="1"/>
</dbReference>
<dbReference type="EC" id="2.7.11.1" evidence="1"/>
<dbReference type="Pfam" id="PF00069">
    <property type="entry name" value="Pkinase"/>
    <property type="match status" value="1"/>
</dbReference>
<dbReference type="PANTHER" id="PTHR43671">
    <property type="entry name" value="SERINE/THREONINE-PROTEIN KINASE NEK"/>
    <property type="match status" value="1"/>
</dbReference>
<dbReference type="InterPro" id="IPR011009">
    <property type="entry name" value="Kinase-like_dom_sf"/>
</dbReference>
<keyword evidence="3" id="KW-0547">Nucleotide-binding</keyword>
<evidence type="ECO:0000256" key="6">
    <source>
        <dbReference type="SAM" id="MobiDB-lite"/>
    </source>
</evidence>
<reference evidence="8 9" key="1">
    <citation type="submission" date="2023-12" db="EMBL/GenBank/DDBJ databases">
        <title>the genome sequence of Hyalangium sp. s54d21.</title>
        <authorList>
            <person name="Zhang X."/>
        </authorList>
    </citation>
    <scope>NUCLEOTIDE SEQUENCE [LARGE SCALE GENOMIC DNA]</scope>
    <source>
        <strain evidence="9">s54d21</strain>
    </source>
</reference>
<sequence length="424" mass="47273">MRNEKSHKGGKPPQEVPEDEKPTVDMNDEEGESEGLTPAQGRAFSAVMKGLEKLGRMISARDSFTSGPVSFRFVRVLEERKSGLQSLLFERYLQHGLAGYVVVKRLRNPASFERRQRMREEVHLAFRLHHPAIAQVHHFKVIERMPHVVMEYVDGPMLESLLSTAAMRGKPLPVSFALYVAAEVAEGLHYAHTLTEKEEGGQPLGIIHRDVSPRNVRVGRKTGAVKLTDFGAAFSKRIGREETPGRLVKGDVLYSSPEYLHCEPMDARSDIFSLGLVLLEALTSKHLFDVGDLLEVEPRPVDVVPDEEPAVALAQMMVLVDRYSREDVERVVADLPEGLKAILHRALRRVPAERYATVAEMLQDLRAQLLVLAPGYGRKEAAEDVERLISDASAMRDVAEPTEAGIYPDYLDEHEMMTGEDGGA</sequence>
<keyword evidence="2 8" id="KW-0808">Transferase</keyword>
<proteinExistence type="predicted"/>
<dbReference type="RefSeq" id="WP_321548553.1">
    <property type="nucleotide sequence ID" value="NZ_JAXIVS010000009.1"/>
</dbReference>
<name>A0ABU5H8L9_9BACT</name>
<evidence type="ECO:0000259" key="7">
    <source>
        <dbReference type="PROSITE" id="PS50011"/>
    </source>
</evidence>
<evidence type="ECO:0000256" key="4">
    <source>
        <dbReference type="ARBA" id="ARBA00022777"/>
    </source>
</evidence>
<dbReference type="EMBL" id="JAXIVS010000009">
    <property type="protein sequence ID" value="MDY7229833.1"/>
    <property type="molecule type" value="Genomic_DNA"/>
</dbReference>
<dbReference type="Proteomes" id="UP001291309">
    <property type="component" value="Unassembled WGS sequence"/>
</dbReference>
<dbReference type="SUPFAM" id="SSF56112">
    <property type="entry name" value="Protein kinase-like (PK-like)"/>
    <property type="match status" value="1"/>
</dbReference>
<dbReference type="Gene3D" id="1.10.510.10">
    <property type="entry name" value="Transferase(Phosphotransferase) domain 1"/>
    <property type="match status" value="1"/>
</dbReference>
<evidence type="ECO:0000256" key="5">
    <source>
        <dbReference type="ARBA" id="ARBA00022840"/>
    </source>
</evidence>
<evidence type="ECO:0000256" key="3">
    <source>
        <dbReference type="ARBA" id="ARBA00022741"/>
    </source>
</evidence>
<keyword evidence="5" id="KW-0067">ATP-binding</keyword>
<keyword evidence="9" id="KW-1185">Reference proteome</keyword>
<accession>A0ABU5H8L9</accession>
<dbReference type="PANTHER" id="PTHR43671:SF13">
    <property type="entry name" value="SERINE_THREONINE-PROTEIN KINASE NEK2"/>
    <property type="match status" value="1"/>
</dbReference>
<evidence type="ECO:0000313" key="8">
    <source>
        <dbReference type="EMBL" id="MDY7229833.1"/>
    </source>
</evidence>
<evidence type="ECO:0000256" key="1">
    <source>
        <dbReference type="ARBA" id="ARBA00012513"/>
    </source>
</evidence>
<keyword evidence="4 8" id="KW-0418">Kinase</keyword>
<dbReference type="GO" id="GO:0004674">
    <property type="term" value="F:protein serine/threonine kinase activity"/>
    <property type="evidence" value="ECO:0007669"/>
    <property type="project" value="UniProtKB-EC"/>
</dbReference>
<evidence type="ECO:0000256" key="2">
    <source>
        <dbReference type="ARBA" id="ARBA00022679"/>
    </source>
</evidence>
<comment type="caution">
    <text evidence="8">The sequence shown here is derived from an EMBL/GenBank/DDBJ whole genome shotgun (WGS) entry which is preliminary data.</text>
</comment>
<dbReference type="InterPro" id="IPR050660">
    <property type="entry name" value="NEK_Ser/Thr_kinase"/>
</dbReference>